<evidence type="ECO:0000313" key="2">
    <source>
        <dbReference type="Proteomes" id="UP000298133"/>
    </source>
</evidence>
<dbReference type="Gene3D" id="1.20.910.10">
    <property type="entry name" value="Heme oxygenase-like"/>
    <property type="match status" value="1"/>
</dbReference>
<protein>
    <submittedName>
        <fullName evidence="1">Iron-containing redox enzyme family protein</fullName>
    </submittedName>
</protein>
<sequence>MSNFHQQLQQATCSDRDYITGAPIIQQALAGDITTELYAAFLLQAYHHVRHTTPLLMACGGKLGADYEWLRNAVAEYIEEELGHQEWVLNDIAAAGFDRDSARQSTPNAATELMVSYAYDTIARGNPVAFFGMVQVLEGTSVRIADAAAEAIQAATGLPNQAFSYLRSHGALDQDHVKFFADLMNKIECRKDQAAVIHAAKMFYQLYGNVFRSIAVSQLQALTPRAA</sequence>
<organism evidence="1 2">
    <name type="scientific">Gammaproteobacteria bacterium LSUCC0057</name>
    <dbReference type="NCBI Taxonomy" id="2559237"/>
    <lineage>
        <taxon>Bacteria</taxon>
        <taxon>Pseudomonadati</taxon>
        <taxon>Pseudomonadota</taxon>
        <taxon>Gammaproteobacteria</taxon>
        <taxon>Cellvibrionales</taxon>
        <taxon>Porticoccaceae</taxon>
        <taxon>SAR92 clade</taxon>
    </lineage>
</organism>
<gene>
    <name evidence="1" type="ORF">E3W66_00535</name>
</gene>
<dbReference type="InterPro" id="IPR016084">
    <property type="entry name" value="Haem_Oase-like_multi-hlx"/>
</dbReference>
<dbReference type="EMBL" id="SPIA01000001">
    <property type="protein sequence ID" value="TFH68484.1"/>
    <property type="molecule type" value="Genomic_DNA"/>
</dbReference>
<dbReference type="SMART" id="SM01236">
    <property type="entry name" value="Haem_oxygenase_2"/>
    <property type="match status" value="1"/>
</dbReference>
<dbReference type="AlphaFoldDB" id="A0A4Y8UL57"/>
<reference evidence="1 2" key="1">
    <citation type="submission" date="2019-03" db="EMBL/GenBank/DDBJ databases">
        <title>Draft genome of Gammaproteobacteria bacterium LSUCC0057, a member of the SAR92 clade.</title>
        <authorList>
            <person name="Lanclos V.C."/>
            <person name="Doiron C."/>
            <person name="Henson M.W."/>
            <person name="Thrash J.C."/>
        </authorList>
    </citation>
    <scope>NUCLEOTIDE SEQUENCE [LARGE SCALE GENOMIC DNA]</scope>
    <source>
        <strain evidence="1 2">LSUCC0057</strain>
    </source>
</reference>
<proteinExistence type="predicted"/>
<dbReference type="Proteomes" id="UP000298133">
    <property type="component" value="Unassembled WGS sequence"/>
</dbReference>
<comment type="caution">
    <text evidence="1">The sequence shown here is derived from an EMBL/GenBank/DDBJ whole genome shotgun (WGS) entry which is preliminary data.</text>
</comment>
<dbReference type="Pfam" id="PF14518">
    <property type="entry name" value="Haem_oxygenas_2"/>
    <property type="match status" value="1"/>
</dbReference>
<keyword evidence="2" id="KW-1185">Reference proteome</keyword>
<dbReference type="OrthoDB" id="5177824at2"/>
<evidence type="ECO:0000313" key="1">
    <source>
        <dbReference type="EMBL" id="TFH68484.1"/>
    </source>
</evidence>
<dbReference type="SUPFAM" id="SSF48613">
    <property type="entry name" value="Heme oxygenase-like"/>
    <property type="match status" value="1"/>
</dbReference>
<accession>A0A4Y8UL57</accession>
<name>A0A4Y8UL57_9GAMM</name>